<keyword evidence="4 7" id="KW-1133">Transmembrane helix</keyword>
<evidence type="ECO:0000256" key="7">
    <source>
        <dbReference type="SAM" id="Phobius"/>
    </source>
</evidence>
<dbReference type="Pfam" id="PF08449">
    <property type="entry name" value="UAA"/>
    <property type="match status" value="1"/>
</dbReference>
<evidence type="ECO:0008006" key="10">
    <source>
        <dbReference type="Google" id="ProtNLM"/>
    </source>
</evidence>
<sequence length="616" mass="69710">AQFRYFELFQGGGTSYAISNNIGISSVSASSLSFPDPRSWCCNRRARATHATTSSIKIKVSLLAYRSLCQPRVPEPNMDFLTLANTAHETSRSLLRILTETSGNEDDDFAHLENAGHGGGAATHMESGTGTFSPNGTGTESRPLLSPTAEAALLELSTNFLLYAAMVIITTMVAKIYFPSWLEPREERITPLSHSYMNVMDHAYKSDLSDDDDEDGDGEEEGEKETEGLLLDTEQGGETEEKQWKTKDKGAILRSGTSSFLTDYDSGLHTKESVYSNLVICAIMLNLTFVVWGLLQERMLTRRYPRHSGEYFTYSYALVFTNRFWTLVMSGLLLLYFKPRTSRTTIIYEYSFPSISNMLSSWCQYEALRYVSFPAVTLFKAFKLAPVMLMGKLLGNQSYPQYDYIVAIFVGVGIAMFMTSTDELTFDFDVYGEQSSAKWTGVMLLLFFLFFDSFTSQWQSRMFKIHRDLSMIELMFATSAFSTVLSLITLVHDGKLWPAFDFVVRHSEIQFHFFVFSVCSTIGQLFIFYTIKNFGALVFAIIMTTRILISIALSVILYEHKVTSTGFFGLSLVVGAVFYRIKRKAEGRQLIKWQGMGEKSEKEIELVQEWHEHLDT</sequence>
<accession>A0ABD3PXM3</accession>
<feature type="transmembrane region" description="Helical" evidence="7">
    <location>
        <begin position="470"/>
        <end position="491"/>
    </location>
</feature>
<keyword evidence="9" id="KW-1185">Reference proteome</keyword>
<dbReference type="InterPro" id="IPR013657">
    <property type="entry name" value="SCL35B1-4/HUT1"/>
</dbReference>
<evidence type="ECO:0000256" key="3">
    <source>
        <dbReference type="ARBA" id="ARBA00022692"/>
    </source>
</evidence>
<proteinExistence type="predicted"/>
<keyword evidence="3 7" id="KW-0812">Transmembrane</keyword>
<feature type="compositionally biased region" description="Acidic residues" evidence="6">
    <location>
        <begin position="209"/>
        <end position="224"/>
    </location>
</feature>
<name>A0ABD3PXM3_9STRA</name>
<feature type="region of interest" description="Disordered" evidence="6">
    <location>
        <begin position="206"/>
        <end position="245"/>
    </location>
</feature>
<evidence type="ECO:0000313" key="8">
    <source>
        <dbReference type="EMBL" id="KAL3792678.1"/>
    </source>
</evidence>
<evidence type="ECO:0000256" key="2">
    <source>
        <dbReference type="ARBA" id="ARBA00022448"/>
    </source>
</evidence>
<feature type="transmembrane region" description="Helical" evidence="7">
    <location>
        <begin position="564"/>
        <end position="581"/>
    </location>
</feature>
<evidence type="ECO:0000313" key="9">
    <source>
        <dbReference type="Proteomes" id="UP001516023"/>
    </source>
</evidence>
<feature type="transmembrane region" description="Helical" evidence="7">
    <location>
        <begin position="402"/>
        <end position="419"/>
    </location>
</feature>
<feature type="compositionally biased region" description="Polar residues" evidence="6">
    <location>
        <begin position="126"/>
        <end position="140"/>
    </location>
</feature>
<feature type="transmembrane region" description="Helical" evidence="7">
    <location>
        <begin position="439"/>
        <end position="458"/>
    </location>
</feature>
<gene>
    <name evidence="8" type="ORF">HJC23_009406</name>
</gene>
<evidence type="ECO:0000256" key="1">
    <source>
        <dbReference type="ARBA" id="ARBA00004141"/>
    </source>
</evidence>
<feature type="transmembrane region" description="Helical" evidence="7">
    <location>
        <begin position="160"/>
        <end position="178"/>
    </location>
</feature>
<feature type="transmembrane region" description="Helical" evidence="7">
    <location>
        <begin position="316"/>
        <end position="337"/>
    </location>
</feature>
<evidence type="ECO:0000256" key="4">
    <source>
        <dbReference type="ARBA" id="ARBA00022989"/>
    </source>
</evidence>
<comment type="caution">
    <text evidence="8">The sequence shown here is derived from an EMBL/GenBank/DDBJ whole genome shotgun (WGS) entry which is preliminary data.</text>
</comment>
<feature type="transmembrane region" description="Helical" evidence="7">
    <location>
        <begin position="274"/>
        <end position="295"/>
    </location>
</feature>
<protein>
    <recommendedName>
        <fullName evidence="10">Sugar phosphate transporter domain-containing protein</fullName>
    </recommendedName>
</protein>
<feature type="non-terminal residue" evidence="8">
    <location>
        <position position="1"/>
    </location>
</feature>
<evidence type="ECO:0000256" key="5">
    <source>
        <dbReference type="ARBA" id="ARBA00023136"/>
    </source>
</evidence>
<feature type="region of interest" description="Disordered" evidence="6">
    <location>
        <begin position="116"/>
        <end position="143"/>
    </location>
</feature>
<evidence type="ECO:0000256" key="6">
    <source>
        <dbReference type="SAM" id="MobiDB-lite"/>
    </source>
</evidence>
<dbReference type="PANTHER" id="PTHR10778">
    <property type="entry name" value="SOLUTE CARRIER FAMILY 35 MEMBER B"/>
    <property type="match status" value="1"/>
</dbReference>
<dbReference type="PANTHER" id="PTHR10778:SF13">
    <property type="entry name" value="ADENOSINE 3'-PHOSPHO 5'-PHOSPHOSULFATE TRANSPORTER 1"/>
    <property type="match status" value="1"/>
</dbReference>
<organism evidence="8 9">
    <name type="scientific">Cyclotella cryptica</name>
    <dbReference type="NCBI Taxonomy" id="29204"/>
    <lineage>
        <taxon>Eukaryota</taxon>
        <taxon>Sar</taxon>
        <taxon>Stramenopiles</taxon>
        <taxon>Ochrophyta</taxon>
        <taxon>Bacillariophyta</taxon>
        <taxon>Coscinodiscophyceae</taxon>
        <taxon>Thalassiosirophycidae</taxon>
        <taxon>Stephanodiscales</taxon>
        <taxon>Stephanodiscaceae</taxon>
        <taxon>Cyclotella</taxon>
    </lineage>
</organism>
<reference evidence="8 9" key="1">
    <citation type="journal article" date="2020" name="G3 (Bethesda)">
        <title>Improved Reference Genome for Cyclotella cryptica CCMP332, a Model for Cell Wall Morphogenesis, Salinity Adaptation, and Lipid Production in Diatoms (Bacillariophyta).</title>
        <authorList>
            <person name="Roberts W.R."/>
            <person name="Downey K.M."/>
            <person name="Ruck E.C."/>
            <person name="Traller J.C."/>
            <person name="Alverson A.J."/>
        </authorList>
    </citation>
    <scope>NUCLEOTIDE SEQUENCE [LARGE SCALE GENOMIC DNA]</scope>
    <source>
        <strain evidence="8 9">CCMP332</strain>
    </source>
</reference>
<comment type="subcellular location">
    <subcellularLocation>
        <location evidence="1">Membrane</location>
        <topology evidence="1">Multi-pass membrane protein</topology>
    </subcellularLocation>
</comment>
<feature type="transmembrane region" description="Helical" evidence="7">
    <location>
        <begin position="511"/>
        <end position="529"/>
    </location>
</feature>
<dbReference type="GO" id="GO:0016020">
    <property type="term" value="C:membrane"/>
    <property type="evidence" value="ECO:0007669"/>
    <property type="project" value="UniProtKB-SubCell"/>
</dbReference>
<keyword evidence="2" id="KW-0813">Transport</keyword>
<feature type="transmembrane region" description="Helical" evidence="7">
    <location>
        <begin position="536"/>
        <end position="558"/>
    </location>
</feature>
<keyword evidence="5 7" id="KW-0472">Membrane</keyword>
<dbReference type="EMBL" id="JABMIG020000099">
    <property type="protein sequence ID" value="KAL3792678.1"/>
    <property type="molecule type" value="Genomic_DNA"/>
</dbReference>
<dbReference type="Proteomes" id="UP001516023">
    <property type="component" value="Unassembled WGS sequence"/>
</dbReference>
<dbReference type="AlphaFoldDB" id="A0ABD3PXM3"/>